<dbReference type="RefSeq" id="WP_161837938.1">
    <property type="nucleotide sequence ID" value="NZ_CP048000.1"/>
</dbReference>
<dbReference type="KEGG" id="anr:Ana3638_10315"/>
<evidence type="ECO:0000259" key="1">
    <source>
        <dbReference type="Pfam" id="PF09983"/>
    </source>
</evidence>
<gene>
    <name evidence="2" type="ORF">Ana3638_10315</name>
</gene>
<dbReference type="EMBL" id="CP048000">
    <property type="protein sequence ID" value="QHQ61111.1"/>
    <property type="molecule type" value="Genomic_DNA"/>
</dbReference>
<dbReference type="Proteomes" id="UP000464314">
    <property type="component" value="Chromosome"/>
</dbReference>
<evidence type="ECO:0000313" key="2">
    <source>
        <dbReference type="EMBL" id="QHQ61111.1"/>
    </source>
</evidence>
<organism evidence="2 3">
    <name type="scientific">Anaerocolumna sedimenticola</name>
    <dbReference type="NCBI Taxonomy" id="2696063"/>
    <lineage>
        <taxon>Bacteria</taxon>
        <taxon>Bacillati</taxon>
        <taxon>Bacillota</taxon>
        <taxon>Clostridia</taxon>
        <taxon>Lachnospirales</taxon>
        <taxon>Lachnospiraceae</taxon>
        <taxon>Anaerocolumna</taxon>
    </lineage>
</organism>
<dbReference type="InterPro" id="IPR024534">
    <property type="entry name" value="JetD_C"/>
</dbReference>
<feature type="domain" description="Wadjet protein JetD C-terminal" evidence="1">
    <location>
        <begin position="252"/>
        <end position="391"/>
    </location>
</feature>
<dbReference type="Pfam" id="PF09983">
    <property type="entry name" value="JetD_C"/>
    <property type="match status" value="1"/>
</dbReference>
<evidence type="ECO:0000313" key="3">
    <source>
        <dbReference type="Proteomes" id="UP000464314"/>
    </source>
</evidence>
<name>A0A6P1TME6_9FIRM</name>
<sequence length="393" mass="46642">MILCDFLIDQYERKTKWNNITEGNASFRIEEKYYKYLDKTSFLNQAKELESKKLLKIKWVSGYYNEDIEKLKYPLTSMKDFYRIANRKPKYEEIMEKKQEIIDLLQKVKTSWIREYLEKEVLKNLIDEKYLKKYKVNEAKDKKNTLLYQCLLGLDQLDSPIFKRVFSKRYLKNSKLFEKQLQSVVLRIARKYHDGVEEGMENSDVLFQLYIEEYSQELHIKGSLLIKADGITLDTGEYHYGTVLNSLTLKNAVILKNQKINKILTIENKANYMAEPYEAGTLVIFTHGYFTPLERDFLCCLKESLEDKPVTYLHSGDLDYGGVRIFQYIKSRIFPDLKPYKMDIETYNRYISCGEAIEERTLKKLKKCREPILQDVIDRIIETGLVIEQEAYL</sequence>
<reference evidence="2 3" key="1">
    <citation type="submission" date="2020-01" db="EMBL/GenBank/DDBJ databases">
        <title>Genome analysis of Anaerocolumna sp. CBA3638.</title>
        <authorList>
            <person name="Kim J."/>
            <person name="Roh S.W."/>
        </authorList>
    </citation>
    <scope>NUCLEOTIDE SEQUENCE [LARGE SCALE GENOMIC DNA]</scope>
    <source>
        <strain evidence="2 3">CBA3638</strain>
    </source>
</reference>
<keyword evidence="3" id="KW-1185">Reference proteome</keyword>
<protein>
    <submittedName>
        <fullName evidence="2">DUF2399 domain-containing protein</fullName>
    </submittedName>
</protein>
<proteinExistence type="predicted"/>
<accession>A0A6P1TME6</accession>
<dbReference type="AlphaFoldDB" id="A0A6P1TME6"/>